<organism evidence="1 2">
    <name type="scientific">Caldalkalibacillus horti</name>
    <dbReference type="NCBI Taxonomy" id="77523"/>
    <lineage>
        <taxon>Bacteria</taxon>
        <taxon>Bacillati</taxon>
        <taxon>Bacillota</taxon>
        <taxon>Bacilli</taxon>
        <taxon>Bacillales</taxon>
        <taxon>Bacillaceae</taxon>
        <taxon>Caldalkalibacillus</taxon>
    </lineage>
</organism>
<dbReference type="EMBL" id="JAUSTY010000013">
    <property type="protein sequence ID" value="MDQ0167176.1"/>
    <property type="molecule type" value="Genomic_DNA"/>
</dbReference>
<dbReference type="Proteomes" id="UP001235840">
    <property type="component" value="Unassembled WGS sequence"/>
</dbReference>
<name>A0ABT9W1Q9_9BACI</name>
<evidence type="ECO:0008006" key="3">
    <source>
        <dbReference type="Google" id="ProtNLM"/>
    </source>
</evidence>
<proteinExistence type="predicted"/>
<evidence type="ECO:0000313" key="2">
    <source>
        <dbReference type="Proteomes" id="UP001235840"/>
    </source>
</evidence>
<gene>
    <name evidence="1" type="ORF">J2S11_003101</name>
</gene>
<keyword evidence="2" id="KW-1185">Reference proteome</keyword>
<protein>
    <recommendedName>
        <fullName evidence="3">Hydrophobic toxin</fullName>
    </recommendedName>
</protein>
<evidence type="ECO:0000313" key="1">
    <source>
        <dbReference type="EMBL" id="MDQ0167176.1"/>
    </source>
</evidence>
<sequence length="29" mass="3256">MISFAETLALMISFSMLILVLAQGRNEKK</sequence>
<accession>A0ABT9W1Q9</accession>
<reference evidence="1 2" key="1">
    <citation type="submission" date="2023-07" db="EMBL/GenBank/DDBJ databases">
        <title>Genomic Encyclopedia of Type Strains, Phase IV (KMG-IV): sequencing the most valuable type-strain genomes for metagenomic binning, comparative biology and taxonomic classification.</title>
        <authorList>
            <person name="Goeker M."/>
        </authorList>
    </citation>
    <scope>NUCLEOTIDE SEQUENCE [LARGE SCALE GENOMIC DNA]</scope>
    <source>
        <strain evidence="1 2">DSM 12751</strain>
    </source>
</reference>
<comment type="caution">
    <text evidence="1">The sequence shown here is derived from an EMBL/GenBank/DDBJ whole genome shotgun (WGS) entry which is preliminary data.</text>
</comment>